<dbReference type="Proteomes" id="UP001595799">
    <property type="component" value="Unassembled WGS sequence"/>
</dbReference>
<name>A0ABV8UJR0_9PROT</name>
<organism evidence="1 2">
    <name type="scientific">Fodinicurvata halophila</name>
    <dbReference type="NCBI Taxonomy" id="1419723"/>
    <lineage>
        <taxon>Bacteria</taxon>
        <taxon>Pseudomonadati</taxon>
        <taxon>Pseudomonadota</taxon>
        <taxon>Alphaproteobacteria</taxon>
        <taxon>Rhodospirillales</taxon>
        <taxon>Rhodovibrionaceae</taxon>
        <taxon>Fodinicurvata</taxon>
    </lineage>
</organism>
<evidence type="ECO:0000313" key="1">
    <source>
        <dbReference type="EMBL" id="MFC4350734.1"/>
    </source>
</evidence>
<dbReference type="RefSeq" id="WP_382421079.1">
    <property type="nucleotide sequence ID" value="NZ_JBHSCW010000002.1"/>
</dbReference>
<comment type="caution">
    <text evidence="1">The sequence shown here is derived from an EMBL/GenBank/DDBJ whole genome shotgun (WGS) entry which is preliminary data.</text>
</comment>
<evidence type="ECO:0008006" key="3">
    <source>
        <dbReference type="Google" id="ProtNLM"/>
    </source>
</evidence>
<keyword evidence="2" id="KW-1185">Reference proteome</keyword>
<proteinExistence type="predicted"/>
<protein>
    <recommendedName>
        <fullName evidence="3">General stress protein 17M-like domain-containing protein</fullName>
    </recommendedName>
</protein>
<dbReference type="EMBL" id="JBHSCW010000002">
    <property type="protein sequence ID" value="MFC4350734.1"/>
    <property type="molecule type" value="Genomic_DNA"/>
</dbReference>
<reference evidence="2" key="1">
    <citation type="journal article" date="2019" name="Int. J. Syst. Evol. Microbiol.">
        <title>The Global Catalogue of Microorganisms (GCM) 10K type strain sequencing project: providing services to taxonomists for standard genome sequencing and annotation.</title>
        <authorList>
            <consortium name="The Broad Institute Genomics Platform"/>
            <consortium name="The Broad Institute Genome Sequencing Center for Infectious Disease"/>
            <person name="Wu L."/>
            <person name="Ma J."/>
        </authorList>
    </citation>
    <scope>NUCLEOTIDE SEQUENCE [LARGE SCALE GENOMIC DNA]</scope>
    <source>
        <strain evidence="2">CECT 8472</strain>
    </source>
</reference>
<accession>A0ABV8UJR0</accession>
<evidence type="ECO:0000313" key="2">
    <source>
        <dbReference type="Proteomes" id="UP001595799"/>
    </source>
</evidence>
<gene>
    <name evidence="1" type="ORF">ACFOW6_04165</name>
</gene>
<sequence>MSETDTPEKKPVTEIVGRFATRKEFAKAVEELQEAGFEHADLSVLDSHQSIDTALENEETPWHERLSSLVGEAKYVGPLTAAGFIAVATGPLGAAIATAVGAGVAGMAAKEFLEQVEATPRTEEFARALEQGAVLLWVYAETPERQKTAKEILTAHGAQDVHRHVRN</sequence>